<comment type="subcellular location">
    <subcellularLocation>
        <location evidence="1">Endoplasmic reticulum membrane</location>
        <topology evidence="1">Single-pass type IV membrane protein</topology>
    </subcellularLocation>
</comment>
<keyword evidence="8 11" id="KW-1133">Transmembrane helix</keyword>
<evidence type="ECO:0000256" key="4">
    <source>
        <dbReference type="ARBA" id="ARBA00022692"/>
    </source>
</evidence>
<gene>
    <name evidence="12" type="ORF">BDN70DRAFT_350315</name>
</gene>
<keyword evidence="4 11" id="KW-0812">Transmembrane</keyword>
<keyword evidence="3" id="KW-0813">Transport</keyword>
<dbReference type="GO" id="GO:0005789">
    <property type="term" value="C:endoplasmic reticulum membrane"/>
    <property type="evidence" value="ECO:0007669"/>
    <property type="project" value="UniProtKB-SubCell"/>
</dbReference>
<keyword evidence="9 11" id="KW-0472">Membrane</keyword>
<dbReference type="PANTHER" id="PTHR13050">
    <property type="entry name" value="USE1-LIKE PROTEIN"/>
    <property type="match status" value="1"/>
</dbReference>
<accession>A0A9P5Z9K3</accession>
<dbReference type="AlphaFoldDB" id="A0A9P5Z9K3"/>
<keyword evidence="7" id="KW-0653">Protein transport</keyword>
<evidence type="ECO:0000256" key="11">
    <source>
        <dbReference type="SAM" id="Phobius"/>
    </source>
</evidence>
<comment type="caution">
    <text evidence="12">The sequence shown here is derived from an EMBL/GenBank/DDBJ whole genome shotgun (WGS) entry which is preliminary data.</text>
</comment>
<protein>
    <submittedName>
        <fullName evidence="12">Uncharacterized protein</fullName>
    </submittedName>
</protein>
<sequence length="305" mass="33798">MAFVNTPQHDEINLVRLVRRISKSVAKPDDWTPTDVEPEEQIWLRARKALQNVKFARRLIKNVEVDDFEPSPPRINYLNNIKIQLDRAETFLKEVETSSKPVSHRPAPILPTLPVPEPEPSALNSNSSVDEHGTLSLSPPPYSESTEKGPSPRIATQGLLILPDDADEISPTLITSTLPSLLPSSSTETATSTGFSRGFGATSATHLSGTQTSTAIHEQLTAQLETMAQQLKRNAIHFSNSMEKDKAVVEDAQLKLEGNYDVMQKERVRLRDHRGKSRGTTCMVVGIVLLVLLVFMLMVSVIRFS</sequence>
<feature type="region of interest" description="Disordered" evidence="10">
    <location>
        <begin position="176"/>
        <end position="197"/>
    </location>
</feature>
<dbReference type="PANTHER" id="PTHR13050:SF7">
    <property type="entry name" value="VESICLE TRANSPORT PROTEIN USE1"/>
    <property type="match status" value="1"/>
</dbReference>
<organism evidence="12 13">
    <name type="scientific">Pholiota conissans</name>
    <dbReference type="NCBI Taxonomy" id="109636"/>
    <lineage>
        <taxon>Eukaryota</taxon>
        <taxon>Fungi</taxon>
        <taxon>Dikarya</taxon>
        <taxon>Basidiomycota</taxon>
        <taxon>Agaricomycotina</taxon>
        <taxon>Agaricomycetes</taxon>
        <taxon>Agaricomycetidae</taxon>
        <taxon>Agaricales</taxon>
        <taxon>Agaricineae</taxon>
        <taxon>Strophariaceae</taxon>
        <taxon>Pholiota</taxon>
    </lineage>
</organism>
<dbReference type="EMBL" id="MU155157">
    <property type="protein sequence ID" value="KAF9483103.1"/>
    <property type="molecule type" value="Genomic_DNA"/>
</dbReference>
<evidence type="ECO:0000256" key="6">
    <source>
        <dbReference type="ARBA" id="ARBA00022892"/>
    </source>
</evidence>
<feature type="region of interest" description="Disordered" evidence="10">
    <location>
        <begin position="96"/>
        <end position="153"/>
    </location>
</feature>
<evidence type="ECO:0000256" key="9">
    <source>
        <dbReference type="ARBA" id="ARBA00023136"/>
    </source>
</evidence>
<evidence type="ECO:0000256" key="8">
    <source>
        <dbReference type="ARBA" id="ARBA00022989"/>
    </source>
</evidence>
<dbReference type="Proteomes" id="UP000807469">
    <property type="component" value="Unassembled WGS sequence"/>
</dbReference>
<evidence type="ECO:0000256" key="1">
    <source>
        <dbReference type="ARBA" id="ARBA00004163"/>
    </source>
</evidence>
<dbReference type="OrthoDB" id="4506189at2759"/>
<evidence type="ECO:0000313" key="13">
    <source>
        <dbReference type="Proteomes" id="UP000807469"/>
    </source>
</evidence>
<feature type="transmembrane region" description="Helical" evidence="11">
    <location>
        <begin position="279"/>
        <end position="302"/>
    </location>
</feature>
<evidence type="ECO:0000256" key="5">
    <source>
        <dbReference type="ARBA" id="ARBA00022824"/>
    </source>
</evidence>
<comment type="similarity">
    <text evidence="2">Belongs to the USE1 family.</text>
</comment>
<proteinExistence type="inferred from homology"/>
<evidence type="ECO:0000256" key="2">
    <source>
        <dbReference type="ARBA" id="ARBA00007891"/>
    </source>
</evidence>
<dbReference type="CDD" id="cd15860">
    <property type="entry name" value="SNARE_USE1"/>
    <property type="match status" value="1"/>
</dbReference>
<dbReference type="GO" id="GO:0006890">
    <property type="term" value="P:retrograde vesicle-mediated transport, Golgi to endoplasmic reticulum"/>
    <property type="evidence" value="ECO:0007669"/>
    <property type="project" value="TreeGrafter"/>
</dbReference>
<evidence type="ECO:0000313" key="12">
    <source>
        <dbReference type="EMBL" id="KAF9483103.1"/>
    </source>
</evidence>
<dbReference type="GO" id="GO:0005484">
    <property type="term" value="F:SNAP receptor activity"/>
    <property type="evidence" value="ECO:0007669"/>
    <property type="project" value="TreeGrafter"/>
</dbReference>
<feature type="compositionally biased region" description="Low complexity" evidence="10">
    <location>
        <begin position="176"/>
        <end position="193"/>
    </location>
</feature>
<evidence type="ECO:0000256" key="3">
    <source>
        <dbReference type="ARBA" id="ARBA00022448"/>
    </source>
</evidence>
<keyword evidence="5" id="KW-0256">Endoplasmic reticulum</keyword>
<dbReference type="GO" id="GO:0031201">
    <property type="term" value="C:SNARE complex"/>
    <property type="evidence" value="ECO:0007669"/>
    <property type="project" value="TreeGrafter"/>
</dbReference>
<feature type="compositionally biased region" description="Pro residues" evidence="10">
    <location>
        <begin position="108"/>
        <end position="119"/>
    </location>
</feature>
<dbReference type="Pfam" id="PF09753">
    <property type="entry name" value="Use1"/>
    <property type="match status" value="1"/>
</dbReference>
<dbReference type="GO" id="GO:0015031">
    <property type="term" value="P:protein transport"/>
    <property type="evidence" value="ECO:0007669"/>
    <property type="project" value="UniProtKB-KW"/>
</dbReference>
<name>A0A9P5Z9K3_9AGAR</name>
<reference evidence="12" key="1">
    <citation type="submission" date="2020-11" db="EMBL/GenBank/DDBJ databases">
        <authorList>
            <consortium name="DOE Joint Genome Institute"/>
            <person name="Ahrendt S."/>
            <person name="Riley R."/>
            <person name="Andreopoulos W."/>
            <person name="Labutti K."/>
            <person name="Pangilinan J."/>
            <person name="Ruiz-Duenas F.J."/>
            <person name="Barrasa J.M."/>
            <person name="Sanchez-Garcia M."/>
            <person name="Camarero S."/>
            <person name="Miyauchi S."/>
            <person name="Serrano A."/>
            <person name="Linde D."/>
            <person name="Babiker R."/>
            <person name="Drula E."/>
            <person name="Ayuso-Fernandez I."/>
            <person name="Pacheco R."/>
            <person name="Padilla G."/>
            <person name="Ferreira P."/>
            <person name="Barriuso J."/>
            <person name="Kellner H."/>
            <person name="Castanera R."/>
            <person name="Alfaro M."/>
            <person name="Ramirez L."/>
            <person name="Pisabarro A.G."/>
            <person name="Kuo A."/>
            <person name="Tritt A."/>
            <person name="Lipzen A."/>
            <person name="He G."/>
            <person name="Yan M."/>
            <person name="Ng V."/>
            <person name="Cullen D."/>
            <person name="Martin F."/>
            <person name="Rosso M.-N."/>
            <person name="Henrissat B."/>
            <person name="Hibbett D."/>
            <person name="Martinez A.T."/>
            <person name="Grigoriev I.V."/>
        </authorList>
    </citation>
    <scope>NUCLEOTIDE SEQUENCE</scope>
    <source>
        <strain evidence="12">CIRM-BRFM 674</strain>
    </source>
</reference>
<dbReference type="InterPro" id="IPR019150">
    <property type="entry name" value="Vesicle_transport_protein_Use1"/>
</dbReference>
<keyword evidence="6" id="KW-0931">ER-Golgi transport</keyword>
<keyword evidence="13" id="KW-1185">Reference proteome</keyword>
<evidence type="ECO:0000256" key="7">
    <source>
        <dbReference type="ARBA" id="ARBA00022927"/>
    </source>
</evidence>
<evidence type="ECO:0000256" key="10">
    <source>
        <dbReference type="SAM" id="MobiDB-lite"/>
    </source>
</evidence>